<reference evidence="2" key="1">
    <citation type="submission" date="2021-05" db="EMBL/GenBank/DDBJ databases">
        <authorList>
            <person name="Arsene-Ploetze F."/>
        </authorList>
    </citation>
    <scope>NUCLEOTIDE SEQUENCE</scope>
    <source>
        <strain evidence="2">DSM 42138</strain>
    </source>
</reference>
<evidence type="ECO:0000313" key="3">
    <source>
        <dbReference type="Proteomes" id="UP001152519"/>
    </source>
</evidence>
<keyword evidence="3" id="KW-1185">Reference proteome</keyword>
<protein>
    <submittedName>
        <fullName evidence="2">Uncharacterized protein</fullName>
    </submittedName>
</protein>
<name>A0A9W4DWF0_9ACTN</name>
<organism evidence="2 3">
    <name type="scientific">Actinacidiphila cocklensis</name>
    <dbReference type="NCBI Taxonomy" id="887465"/>
    <lineage>
        <taxon>Bacteria</taxon>
        <taxon>Bacillati</taxon>
        <taxon>Actinomycetota</taxon>
        <taxon>Actinomycetes</taxon>
        <taxon>Kitasatosporales</taxon>
        <taxon>Streptomycetaceae</taxon>
        <taxon>Actinacidiphila</taxon>
    </lineage>
</organism>
<feature type="region of interest" description="Disordered" evidence="1">
    <location>
        <begin position="1"/>
        <end position="48"/>
    </location>
</feature>
<sequence length="48" mass="4575">MTAAAPATDLHAAGDGDGDGTGTQNALDHPRMPAGGRVRSAQSGSGGI</sequence>
<comment type="caution">
    <text evidence="2">The sequence shown here is derived from an EMBL/GenBank/DDBJ whole genome shotgun (WGS) entry which is preliminary data.</text>
</comment>
<evidence type="ECO:0000313" key="2">
    <source>
        <dbReference type="EMBL" id="CAG6395160.1"/>
    </source>
</evidence>
<feature type="compositionally biased region" description="Low complexity" evidence="1">
    <location>
        <begin position="1"/>
        <end position="13"/>
    </location>
</feature>
<dbReference type="Proteomes" id="UP001152519">
    <property type="component" value="Unassembled WGS sequence"/>
</dbReference>
<accession>A0A9W4DWF0</accession>
<dbReference type="EMBL" id="CAJSLV010000059">
    <property type="protein sequence ID" value="CAG6395160.1"/>
    <property type="molecule type" value="Genomic_DNA"/>
</dbReference>
<evidence type="ECO:0000256" key="1">
    <source>
        <dbReference type="SAM" id="MobiDB-lite"/>
    </source>
</evidence>
<gene>
    <name evidence="2" type="ORF">SCOCK_30393</name>
</gene>
<proteinExistence type="predicted"/>
<dbReference type="AlphaFoldDB" id="A0A9W4DWF0"/>